<dbReference type="CDD" id="cd09274">
    <property type="entry name" value="RNase_HI_RT_Ty3"/>
    <property type="match status" value="1"/>
</dbReference>
<evidence type="ECO:0000256" key="4">
    <source>
        <dbReference type="ARBA" id="ARBA00022759"/>
    </source>
</evidence>
<keyword evidence="8" id="KW-1185">Reference proteome</keyword>
<dbReference type="InterPro" id="IPR050951">
    <property type="entry name" value="Retrovirus_Pol_polyprotein"/>
</dbReference>
<dbReference type="Proteomes" id="UP001152795">
    <property type="component" value="Unassembled WGS sequence"/>
</dbReference>
<evidence type="ECO:0000313" key="8">
    <source>
        <dbReference type="Proteomes" id="UP001152795"/>
    </source>
</evidence>
<organism evidence="7 8">
    <name type="scientific">Paramuricea clavata</name>
    <name type="common">Red gorgonian</name>
    <name type="synonym">Violescent sea-whip</name>
    <dbReference type="NCBI Taxonomy" id="317549"/>
    <lineage>
        <taxon>Eukaryota</taxon>
        <taxon>Metazoa</taxon>
        <taxon>Cnidaria</taxon>
        <taxon>Anthozoa</taxon>
        <taxon>Octocorallia</taxon>
        <taxon>Malacalcyonacea</taxon>
        <taxon>Plexauridae</taxon>
        <taxon>Paramuricea</taxon>
    </lineage>
</organism>
<evidence type="ECO:0000256" key="5">
    <source>
        <dbReference type="ARBA" id="ARBA00022801"/>
    </source>
</evidence>
<gene>
    <name evidence="7" type="ORF">PACLA_8A054555</name>
</gene>
<proteinExistence type="predicted"/>
<dbReference type="AlphaFoldDB" id="A0A6S7JJY1"/>
<keyword evidence="1" id="KW-0808">Transferase</keyword>
<evidence type="ECO:0000256" key="3">
    <source>
        <dbReference type="ARBA" id="ARBA00022722"/>
    </source>
</evidence>
<protein>
    <submittedName>
        <fullName evidence="7">Uncharacterized protein</fullName>
    </submittedName>
</protein>
<evidence type="ECO:0000313" key="7">
    <source>
        <dbReference type="EMBL" id="CAB4016992.1"/>
    </source>
</evidence>
<dbReference type="InterPro" id="IPR043502">
    <property type="entry name" value="DNA/RNA_pol_sf"/>
</dbReference>
<dbReference type="InterPro" id="IPR041373">
    <property type="entry name" value="RT_RNaseH"/>
</dbReference>
<dbReference type="SUPFAM" id="SSF56672">
    <property type="entry name" value="DNA/RNA polymerases"/>
    <property type="match status" value="1"/>
</dbReference>
<keyword evidence="4" id="KW-0255">Endonuclease</keyword>
<keyword evidence="6" id="KW-0695">RNA-directed DNA polymerase</keyword>
<evidence type="ECO:0000256" key="2">
    <source>
        <dbReference type="ARBA" id="ARBA00022695"/>
    </source>
</evidence>
<reference evidence="7" key="1">
    <citation type="submission" date="2020-04" db="EMBL/GenBank/DDBJ databases">
        <authorList>
            <person name="Alioto T."/>
            <person name="Alioto T."/>
            <person name="Gomez Garrido J."/>
        </authorList>
    </citation>
    <scope>NUCLEOTIDE SEQUENCE</scope>
    <source>
        <strain evidence="7">A484AB</strain>
    </source>
</reference>
<comment type="caution">
    <text evidence="7">The sequence shown here is derived from an EMBL/GenBank/DDBJ whole genome shotgun (WGS) entry which is preliminary data.</text>
</comment>
<name>A0A6S7JJY1_PARCT</name>
<dbReference type="PANTHER" id="PTHR37984:SF5">
    <property type="entry name" value="PROTEIN NYNRIN-LIKE"/>
    <property type="match status" value="1"/>
</dbReference>
<sequence>MIVSDLVLKHYGPNFLLQLACDGTPVGIGAVLSHVMADGTAQPIAFASRSLSKAEHNYAQIDKEALATVWEVKKFYNYSFGGNFTLLTDHEPLTSIFHPSKTLPAVTSARLQRYALLLADFEYSITCKNTKLHRNADAHDLVMKGWSTPQDEEIKPFYQRKDELTVHCGVLMLGYRAVTPAKLRNQVLTEFHEGDMKSLARSYIWRPKIDKDIGNPTNRTLAEDPFGFCWTVPRTNVPYH</sequence>
<keyword evidence="2" id="KW-0548">Nucleotidyltransferase</keyword>
<keyword evidence="5" id="KW-0378">Hydrolase</keyword>
<dbReference type="Pfam" id="PF17917">
    <property type="entry name" value="RT_RNaseH"/>
    <property type="match status" value="1"/>
</dbReference>
<evidence type="ECO:0000256" key="6">
    <source>
        <dbReference type="ARBA" id="ARBA00022918"/>
    </source>
</evidence>
<dbReference type="FunFam" id="3.10.20.370:FF:000001">
    <property type="entry name" value="Retrovirus-related Pol polyprotein from transposon 17.6-like protein"/>
    <property type="match status" value="1"/>
</dbReference>
<dbReference type="GO" id="GO:0003964">
    <property type="term" value="F:RNA-directed DNA polymerase activity"/>
    <property type="evidence" value="ECO:0007669"/>
    <property type="project" value="UniProtKB-KW"/>
</dbReference>
<dbReference type="EMBL" id="CACRXK020009352">
    <property type="protein sequence ID" value="CAB4016992.1"/>
    <property type="molecule type" value="Genomic_DNA"/>
</dbReference>
<accession>A0A6S7JJY1</accession>
<dbReference type="GO" id="GO:0004519">
    <property type="term" value="F:endonuclease activity"/>
    <property type="evidence" value="ECO:0007669"/>
    <property type="project" value="UniProtKB-KW"/>
</dbReference>
<evidence type="ECO:0000256" key="1">
    <source>
        <dbReference type="ARBA" id="ARBA00022679"/>
    </source>
</evidence>
<dbReference type="GO" id="GO:0016787">
    <property type="term" value="F:hydrolase activity"/>
    <property type="evidence" value="ECO:0007669"/>
    <property type="project" value="UniProtKB-KW"/>
</dbReference>
<dbReference type="PANTHER" id="PTHR37984">
    <property type="entry name" value="PROTEIN CBG26694"/>
    <property type="match status" value="1"/>
</dbReference>
<keyword evidence="3" id="KW-0540">Nuclease</keyword>
<dbReference type="OrthoDB" id="10058156at2759"/>